<proteinExistence type="predicted"/>
<dbReference type="AlphaFoldDB" id="A0A3B0UU48"/>
<feature type="compositionally biased region" description="Polar residues" evidence="2">
    <location>
        <begin position="248"/>
        <end position="259"/>
    </location>
</feature>
<organism evidence="3">
    <name type="scientific">hydrothermal vent metagenome</name>
    <dbReference type="NCBI Taxonomy" id="652676"/>
    <lineage>
        <taxon>unclassified sequences</taxon>
        <taxon>metagenomes</taxon>
        <taxon>ecological metagenomes</taxon>
    </lineage>
</organism>
<dbReference type="EMBL" id="UOEO01000241">
    <property type="protein sequence ID" value="VAW23634.1"/>
    <property type="molecule type" value="Genomic_DNA"/>
</dbReference>
<feature type="region of interest" description="Disordered" evidence="2">
    <location>
        <begin position="248"/>
        <end position="270"/>
    </location>
</feature>
<gene>
    <name evidence="3" type="ORF">MNBD_ALPHA12-1460</name>
</gene>
<evidence type="ECO:0000313" key="3">
    <source>
        <dbReference type="EMBL" id="VAW23634.1"/>
    </source>
</evidence>
<accession>A0A3B0UU48</accession>
<feature type="coiled-coil region" evidence="1">
    <location>
        <begin position="122"/>
        <end position="173"/>
    </location>
</feature>
<evidence type="ECO:0008006" key="4">
    <source>
        <dbReference type="Google" id="ProtNLM"/>
    </source>
</evidence>
<reference evidence="3" key="1">
    <citation type="submission" date="2018-06" db="EMBL/GenBank/DDBJ databases">
        <authorList>
            <person name="Zhirakovskaya E."/>
        </authorList>
    </citation>
    <scope>NUCLEOTIDE SEQUENCE</scope>
</reference>
<evidence type="ECO:0000256" key="2">
    <source>
        <dbReference type="SAM" id="MobiDB-lite"/>
    </source>
</evidence>
<feature type="region of interest" description="Disordered" evidence="2">
    <location>
        <begin position="45"/>
        <end position="119"/>
    </location>
</feature>
<keyword evidence="1" id="KW-0175">Coiled coil</keyword>
<name>A0A3B0UU48_9ZZZZ</name>
<feature type="compositionally biased region" description="Low complexity" evidence="2">
    <location>
        <begin position="45"/>
        <end position="107"/>
    </location>
</feature>
<evidence type="ECO:0000256" key="1">
    <source>
        <dbReference type="SAM" id="Coils"/>
    </source>
</evidence>
<sequence length="270" mass="28431">MNSIRLLPIVLVAISALLVFKTIGLVTQGGYVLLGTNQAMAQAQPDAQPGANAPDAAALSPSEEAAAARAAESLFASPNPASPAAPGDKTAATTPDGAAATDAKAPDQGSQAKLSPTEEAVLQRLSERRIELDDRANKLDLQASLVKAAEERLNQRIEELKTLEARVQALVDMQNAQGDKAFASLVSMYENMKPNDAAAVFNTLDMNVLLRLALRMNPRKMSPILAKMNTERAQLLTVRMASPQVNGSDMNALNNTAPPASSALPQIVGK</sequence>
<protein>
    <recommendedName>
        <fullName evidence="4">Flagellar protein FlbB</fullName>
    </recommendedName>
</protein>